<dbReference type="SFLD" id="SFLDG01140">
    <property type="entry name" value="C2.B:_Phosphomannomutase_and_P"/>
    <property type="match status" value="1"/>
</dbReference>
<dbReference type="PANTHER" id="PTHR10000">
    <property type="entry name" value="PHOSPHOSERINE PHOSPHATASE"/>
    <property type="match status" value="1"/>
</dbReference>
<protein>
    <submittedName>
        <fullName evidence="1">Sugar phosphatase YidA</fullName>
        <ecNumber evidence="1">3.1.3.23</ecNumber>
    </submittedName>
</protein>
<dbReference type="GO" id="GO:0000287">
    <property type="term" value="F:magnesium ion binding"/>
    <property type="evidence" value="ECO:0007669"/>
    <property type="project" value="TreeGrafter"/>
</dbReference>
<dbReference type="InterPro" id="IPR036412">
    <property type="entry name" value="HAD-like_sf"/>
</dbReference>
<dbReference type="Pfam" id="PF08282">
    <property type="entry name" value="Hydrolase_3"/>
    <property type="match status" value="1"/>
</dbReference>
<dbReference type="SFLD" id="SFLDG01144">
    <property type="entry name" value="C2.B.4:_PGP_Like"/>
    <property type="match status" value="1"/>
</dbReference>
<dbReference type="EC" id="3.1.3.23" evidence="1"/>
<dbReference type="Proteomes" id="UP000233425">
    <property type="component" value="Unassembled WGS sequence"/>
</dbReference>
<dbReference type="EMBL" id="NNSR01000032">
    <property type="protein sequence ID" value="PKD32130.1"/>
    <property type="molecule type" value="Genomic_DNA"/>
</dbReference>
<dbReference type="AlphaFoldDB" id="A0A2N0UYS9"/>
<evidence type="ECO:0000313" key="1">
    <source>
        <dbReference type="EMBL" id="PKD32130.1"/>
    </source>
</evidence>
<comment type="caution">
    <text evidence="1">The sequence shown here is derived from an EMBL/GenBank/DDBJ whole genome shotgun (WGS) entry which is preliminary data.</text>
</comment>
<dbReference type="PROSITE" id="PS01229">
    <property type="entry name" value="COF_2"/>
    <property type="match status" value="1"/>
</dbReference>
<dbReference type="PANTHER" id="PTHR10000:SF8">
    <property type="entry name" value="HAD SUPERFAMILY HYDROLASE-LIKE, TYPE 3"/>
    <property type="match status" value="1"/>
</dbReference>
<keyword evidence="2" id="KW-1185">Reference proteome</keyword>
<dbReference type="GO" id="GO:0005829">
    <property type="term" value="C:cytosol"/>
    <property type="evidence" value="ECO:0007669"/>
    <property type="project" value="TreeGrafter"/>
</dbReference>
<dbReference type="GO" id="GO:0050308">
    <property type="term" value="F:sugar-phosphatase activity"/>
    <property type="evidence" value="ECO:0007669"/>
    <property type="project" value="UniProtKB-EC"/>
</dbReference>
<dbReference type="CDD" id="cd07516">
    <property type="entry name" value="HAD_Pase"/>
    <property type="match status" value="1"/>
</dbReference>
<organism evidence="1 2">
    <name type="scientific">Ruminococcus bromii</name>
    <dbReference type="NCBI Taxonomy" id="40518"/>
    <lineage>
        <taxon>Bacteria</taxon>
        <taxon>Bacillati</taxon>
        <taxon>Bacillota</taxon>
        <taxon>Clostridia</taxon>
        <taxon>Eubacteriales</taxon>
        <taxon>Oscillospiraceae</taxon>
        <taxon>Ruminococcus</taxon>
    </lineage>
</organism>
<gene>
    <name evidence="1" type="primary">yidA</name>
    <name evidence="1" type="ORF">RBATCC27255_00617</name>
</gene>
<reference evidence="1" key="1">
    <citation type="journal article" date="2018" name="Environ. Microbiol.">
        <title>Sporulation capability and amylosome conservation among diverse human colonic and rumen isolates of the keystone starch-degrader Ruminococcus bromii.</title>
        <authorList>
            <person name="Mukhopadhya I."/>
            <person name="Morais S."/>
            <person name="Laverde-Gomez J."/>
            <person name="Sheridan P.O."/>
            <person name="Walker A.W."/>
            <person name="Kelly W."/>
            <person name="Klieve A.V."/>
            <person name="Ouwerkerk D."/>
            <person name="Duncan S.H."/>
            <person name="Louis P."/>
            <person name="Koropatkin N."/>
            <person name="Cockburn D."/>
            <person name="Kibler R."/>
            <person name="Cooper P.J."/>
            <person name="Sandoval C."/>
            <person name="Crost E."/>
            <person name="Juge N."/>
            <person name="Bayer E.A."/>
            <person name="Flint H.J."/>
        </authorList>
    </citation>
    <scope>NUCLEOTIDE SEQUENCE [LARGE SCALE GENOMIC DNA]</scope>
    <source>
        <strain evidence="1">ATCC 27255</strain>
    </source>
</reference>
<dbReference type="SFLD" id="SFLDS00003">
    <property type="entry name" value="Haloacid_Dehalogenase"/>
    <property type="match status" value="1"/>
</dbReference>
<dbReference type="InterPro" id="IPR006379">
    <property type="entry name" value="HAD-SF_hydro_IIB"/>
</dbReference>
<dbReference type="Gene3D" id="3.30.1240.10">
    <property type="match status" value="1"/>
</dbReference>
<dbReference type="InterPro" id="IPR000150">
    <property type="entry name" value="Cof"/>
</dbReference>
<name>A0A2N0UYS9_9FIRM</name>
<evidence type="ECO:0000313" key="2">
    <source>
        <dbReference type="Proteomes" id="UP000233425"/>
    </source>
</evidence>
<accession>A0A2N0UYS9</accession>
<dbReference type="NCBIfam" id="TIGR01484">
    <property type="entry name" value="HAD-SF-IIB"/>
    <property type="match status" value="1"/>
</dbReference>
<sequence length="270" mass="30403">MDYKLIALDIDGTLTNSQKEITPRTRYALMEAQKQGKKIILASGRHPIGIMPIAKDLALDRFGGFIMAFNGGRIINCETGETMVSKQFPLEYLPDIVNVLKDSNITINTYDDRRIISDNKVNDYTYVERDVIKAEMVVVDDFISSVRFAINKILLAGEPDELDKYQKILADRYDGLLDVYKSAPYFLEIMPFGVTKGSMLPLLLDKLKMKRDELVAFGDNYNDMTMIGYAGFGVAMGNAEPDIKKIADYICESNDEDGIANTLEKYILKS</sequence>
<dbReference type="SUPFAM" id="SSF56784">
    <property type="entry name" value="HAD-like"/>
    <property type="match status" value="1"/>
</dbReference>
<dbReference type="NCBIfam" id="TIGR00099">
    <property type="entry name" value="Cof-subfamily"/>
    <property type="match status" value="1"/>
</dbReference>
<dbReference type="Gene3D" id="3.40.50.1000">
    <property type="entry name" value="HAD superfamily/HAD-like"/>
    <property type="match status" value="1"/>
</dbReference>
<dbReference type="RefSeq" id="WP_101028702.1">
    <property type="nucleotide sequence ID" value="NZ_CABMMZ010000032.1"/>
</dbReference>
<proteinExistence type="predicted"/>
<dbReference type="InterPro" id="IPR023214">
    <property type="entry name" value="HAD_sf"/>
</dbReference>
<keyword evidence="1" id="KW-0378">Hydrolase</keyword>